<dbReference type="InterPro" id="IPR031304">
    <property type="entry name" value="SLT_2"/>
</dbReference>
<dbReference type="PANTHER" id="PTHR30163">
    <property type="entry name" value="MEMBRANE-BOUND LYTIC MUREIN TRANSGLYCOSYLASE B"/>
    <property type="match status" value="1"/>
</dbReference>
<dbReference type="InterPro" id="IPR011970">
    <property type="entry name" value="MltB_2"/>
</dbReference>
<dbReference type="Pfam" id="PF01471">
    <property type="entry name" value="PG_binding_1"/>
    <property type="match status" value="1"/>
</dbReference>
<keyword evidence="1" id="KW-0732">Signal</keyword>
<dbReference type="NCBIfam" id="TIGR02283">
    <property type="entry name" value="MltB_2"/>
    <property type="match status" value="1"/>
</dbReference>
<dbReference type="FunFam" id="1.10.8.350:FF:000001">
    <property type="entry name" value="Lytic murein transglycosylase B"/>
    <property type="match status" value="1"/>
</dbReference>
<dbReference type="InterPro" id="IPR036365">
    <property type="entry name" value="PGBD-like_sf"/>
</dbReference>
<dbReference type="InterPro" id="IPR002477">
    <property type="entry name" value="Peptidoglycan-bd-like"/>
</dbReference>
<dbReference type="SUPFAM" id="SSF53955">
    <property type="entry name" value="Lysozyme-like"/>
    <property type="match status" value="1"/>
</dbReference>
<gene>
    <name evidence="4" type="ORF">COC19_07965</name>
</gene>
<feature type="domain" description="Transglycosylase SLT" evidence="3">
    <location>
        <begin position="34"/>
        <end position="326"/>
    </location>
</feature>
<dbReference type="EMBL" id="NVQR01000144">
    <property type="protein sequence ID" value="PCH58967.1"/>
    <property type="molecule type" value="Genomic_DNA"/>
</dbReference>
<feature type="domain" description="Peptidoglycan binding-like" evidence="2">
    <location>
        <begin position="346"/>
        <end position="401"/>
    </location>
</feature>
<evidence type="ECO:0000313" key="5">
    <source>
        <dbReference type="Proteomes" id="UP000218172"/>
    </source>
</evidence>
<evidence type="ECO:0000259" key="3">
    <source>
        <dbReference type="Pfam" id="PF13406"/>
    </source>
</evidence>
<evidence type="ECO:0000313" key="4">
    <source>
        <dbReference type="EMBL" id="PCH58967.1"/>
    </source>
</evidence>
<dbReference type="GO" id="GO:0008933">
    <property type="term" value="F:peptidoglycan lytic transglycosylase activity"/>
    <property type="evidence" value="ECO:0007669"/>
    <property type="project" value="TreeGrafter"/>
</dbReference>
<dbReference type="Gene3D" id="1.10.8.350">
    <property type="entry name" value="Bacterial muramidase"/>
    <property type="match status" value="1"/>
</dbReference>
<reference evidence="5" key="1">
    <citation type="submission" date="2017-08" db="EMBL/GenBank/DDBJ databases">
        <title>A dynamic microbial community with high functional redundancy inhabits the cold, oxic subseafloor aquifer.</title>
        <authorList>
            <person name="Tully B.J."/>
            <person name="Wheat C.G."/>
            <person name="Glazer B.T."/>
            <person name="Huber J.A."/>
        </authorList>
    </citation>
    <scope>NUCLEOTIDE SEQUENCE [LARGE SCALE GENOMIC DNA]</scope>
</reference>
<dbReference type="SUPFAM" id="SSF47090">
    <property type="entry name" value="PGBD-like"/>
    <property type="match status" value="1"/>
</dbReference>
<feature type="chain" id="PRO_5012833679" evidence="1">
    <location>
        <begin position="26"/>
        <end position="402"/>
    </location>
</feature>
<dbReference type="AlphaFoldDB" id="A0A2A4MGV6"/>
<dbReference type="InterPro" id="IPR023346">
    <property type="entry name" value="Lysozyme-like_dom_sf"/>
</dbReference>
<protein>
    <submittedName>
        <fullName evidence="4">Lytic transglycosylase</fullName>
    </submittedName>
</protein>
<dbReference type="Gene3D" id="1.10.101.10">
    <property type="entry name" value="PGBD-like superfamily/PGBD"/>
    <property type="match status" value="1"/>
</dbReference>
<proteinExistence type="predicted"/>
<evidence type="ECO:0000256" key="1">
    <source>
        <dbReference type="SAM" id="SignalP"/>
    </source>
</evidence>
<dbReference type="InterPro" id="IPR043426">
    <property type="entry name" value="MltB-like"/>
</dbReference>
<dbReference type="InterPro" id="IPR036366">
    <property type="entry name" value="PGBDSf"/>
</dbReference>
<accession>A0A2A4MGV6</accession>
<dbReference type="GO" id="GO:0009253">
    <property type="term" value="P:peptidoglycan catabolic process"/>
    <property type="evidence" value="ECO:0007669"/>
    <property type="project" value="TreeGrafter"/>
</dbReference>
<dbReference type="Gene3D" id="1.10.530.10">
    <property type="match status" value="1"/>
</dbReference>
<dbReference type="CDD" id="cd13399">
    <property type="entry name" value="Slt35-like"/>
    <property type="match status" value="1"/>
</dbReference>
<dbReference type="Pfam" id="PF13406">
    <property type="entry name" value="SLT_2"/>
    <property type="match status" value="1"/>
</dbReference>
<sequence length="402" mass="44363">MKLKTITVLMSTLLLNSFFNTSLLAQSEPQVQPFDEWMEEFRLEAKAKGLSDSTLAALDGLQPRERVLELDGSQPEFVQTFTRYTSLRITDRQVSKGQALLVEHASLLERVRQKYGVQPQYLVSFWALESNYGAATGGFGVLEALLTLAYDPRRADRFRDELFIALQIIEDGHIAPERMTGSWAGAMGQLQFMPATFGNYAVDGDGDGRIDIWNSLPDIFESAANYLSSIGWKGDERWGREVLLPEGFDYSLSGTGSSRAKTVNQWGSLGVKQVSNAALPNASIEGYIVLPSGATGPAFLVYGNYRVTMRWNASTFYAVSVGHLADRFTGGAKIQHMPVDERALSHLEVEEMQALLNGNGFDAGEPDGRVGPMTRGAIRGYQQQAELPMDGYASFDLLESLR</sequence>
<comment type="caution">
    <text evidence="4">The sequence shown here is derived from an EMBL/GenBank/DDBJ whole genome shotgun (WGS) entry which is preliminary data.</text>
</comment>
<name>A0A2A4MGV6_9GAMM</name>
<evidence type="ECO:0000259" key="2">
    <source>
        <dbReference type="Pfam" id="PF01471"/>
    </source>
</evidence>
<dbReference type="PANTHER" id="PTHR30163:SF8">
    <property type="entry name" value="LYTIC MUREIN TRANSGLYCOSYLASE"/>
    <property type="match status" value="1"/>
</dbReference>
<feature type="signal peptide" evidence="1">
    <location>
        <begin position="1"/>
        <end position="25"/>
    </location>
</feature>
<organism evidence="4 5">
    <name type="scientific">SAR86 cluster bacterium</name>
    <dbReference type="NCBI Taxonomy" id="2030880"/>
    <lineage>
        <taxon>Bacteria</taxon>
        <taxon>Pseudomonadati</taxon>
        <taxon>Pseudomonadota</taxon>
        <taxon>Gammaproteobacteria</taxon>
        <taxon>SAR86 cluster</taxon>
    </lineage>
</organism>
<dbReference type="Proteomes" id="UP000218172">
    <property type="component" value="Unassembled WGS sequence"/>
</dbReference>